<dbReference type="NCBIfam" id="NF000582">
    <property type="entry name" value="PRK00006.1"/>
    <property type="match status" value="1"/>
</dbReference>
<gene>
    <name evidence="2" type="ORF">VISI1226_16843</name>
</gene>
<accession>E8M575</accession>
<dbReference type="CDD" id="cd01288">
    <property type="entry name" value="FabZ"/>
    <property type="match status" value="1"/>
</dbReference>
<dbReference type="InterPro" id="IPR013114">
    <property type="entry name" value="FabA_FabZ"/>
</dbReference>
<dbReference type="InterPro" id="IPR029069">
    <property type="entry name" value="HotDog_dom_sf"/>
</dbReference>
<dbReference type="Gene3D" id="3.10.129.10">
    <property type="entry name" value="Hotdog Thioesterase"/>
    <property type="match status" value="1"/>
</dbReference>
<dbReference type="PANTHER" id="PTHR30272:SF1">
    <property type="entry name" value="3-HYDROXYACYL-[ACYL-CARRIER-PROTEIN] DEHYDRATASE"/>
    <property type="match status" value="1"/>
</dbReference>
<keyword evidence="1" id="KW-0456">Lyase</keyword>
<comment type="caution">
    <text evidence="2">The sequence shown here is derived from an EMBL/GenBank/DDBJ whole genome shotgun (WGS) entry which is preliminary data.</text>
</comment>
<reference evidence="2 3" key="1">
    <citation type="journal article" date="2012" name="Int. J. Syst. Evol. Microbiol.">
        <title>Vibrio caribbeanicus sp. nov., isolated from the marine sponge Scleritoderma cyanea.</title>
        <authorList>
            <person name="Hoffmann M."/>
            <person name="Monday S.R."/>
            <person name="Allard M.W."/>
            <person name="Strain E.A."/>
            <person name="Whittaker P."/>
            <person name="Naum M."/>
            <person name="McCarthy P.J."/>
            <person name="Lopez J.V."/>
            <person name="Fischer M."/>
            <person name="Brown E.W."/>
        </authorList>
    </citation>
    <scope>NUCLEOTIDE SEQUENCE [LARGE SCALE GENOMIC DNA]</scope>
    <source>
        <strain evidence="3">DSMZ 21326</strain>
    </source>
</reference>
<dbReference type="eggNOG" id="COG0764">
    <property type="taxonomic scope" value="Bacteria"/>
</dbReference>
<dbReference type="AlphaFoldDB" id="E8M575"/>
<dbReference type="PANTHER" id="PTHR30272">
    <property type="entry name" value="3-HYDROXYACYL-[ACYL-CARRIER-PROTEIN] DEHYDRATASE"/>
    <property type="match status" value="1"/>
</dbReference>
<dbReference type="GO" id="GO:0016829">
    <property type="term" value="F:lyase activity"/>
    <property type="evidence" value="ECO:0007669"/>
    <property type="project" value="UniProtKB-KW"/>
</dbReference>
<dbReference type="OrthoDB" id="9803554at2"/>
<name>E8M575_PHOS4</name>
<dbReference type="Pfam" id="PF07977">
    <property type="entry name" value="FabA"/>
    <property type="match status" value="1"/>
</dbReference>
<proteinExistence type="predicted"/>
<dbReference type="RefSeq" id="WP_008075809.1">
    <property type="nucleotide sequence ID" value="NZ_AEVT01000053.1"/>
</dbReference>
<dbReference type="SUPFAM" id="SSF54637">
    <property type="entry name" value="Thioesterase/thiol ester dehydrase-isomerase"/>
    <property type="match status" value="1"/>
</dbReference>
<dbReference type="EMBL" id="AEVT01000053">
    <property type="protein sequence ID" value="EGA70926.1"/>
    <property type="molecule type" value="Genomic_DNA"/>
</dbReference>
<evidence type="ECO:0000256" key="1">
    <source>
        <dbReference type="ARBA" id="ARBA00023239"/>
    </source>
</evidence>
<evidence type="ECO:0000313" key="2">
    <source>
        <dbReference type="EMBL" id="EGA70926.1"/>
    </source>
</evidence>
<dbReference type="Proteomes" id="UP000006228">
    <property type="component" value="Unassembled WGS sequence"/>
</dbReference>
<dbReference type="GeneID" id="95568760"/>
<organism evidence="2 3">
    <name type="scientific">Vibrio sinaloensis DSM 21326</name>
    <dbReference type="NCBI Taxonomy" id="945550"/>
    <lineage>
        <taxon>Bacteria</taxon>
        <taxon>Pseudomonadati</taxon>
        <taxon>Pseudomonadota</taxon>
        <taxon>Gammaproteobacteria</taxon>
        <taxon>Vibrionales</taxon>
        <taxon>Vibrionaceae</taxon>
        <taxon>Vibrio</taxon>
        <taxon>Vibrio oreintalis group</taxon>
    </lineage>
</organism>
<sequence length="157" mass="17752">MEQEPLTFDTNGILASQQNRYPLLFVDKIIEAAPGKSAVGIKNFTYNEWFFPAHYEDDPNVPGFIQIECLVQTFIMTFLSKPEFKGSKTNFLDMDEVRFRKKLVPGDTLRIEATLESFRRGIAKGKAIGTVDGEFAVSARFTVSVPSVFEQFIPKSE</sequence>
<evidence type="ECO:0000313" key="3">
    <source>
        <dbReference type="Proteomes" id="UP000006228"/>
    </source>
</evidence>
<protein>
    <submittedName>
        <fullName evidence="2">Beta-hydroxyacyl-(Acyl-carrier-protein) dehydratase FabA/FabZ</fullName>
    </submittedName>
</protein>